<organism evidence="8 9">
    <name type="scientific">Musa balbisiana</name>
    <name type="common">Banana</name>
    <dbReference type="NCBI Taxonomy" id="52838"/>
    <lineage>
        <taxon>Eukaryota</taxon>
        <taxon>Viridiplantae</taxon>
        <taxon>Streptophyta</taxon>
        <taxon>Embryophyta</taxon>
        <taxon>Tracheophyta</taxon>
        <taxon>Spermatophyta</taxon>
        <taxon>Magnoliopsida</taxon>
        <taxon>Liliopsida</taxon>
        <taxon>Zingiberales</taxon>
        <taxon>Musaceae</taxon>
        <taxon>Musa</taxon>
    </lineage>
</organism>
<dbReference type="EMBL" id="PYDT01000002">
    <property type="protein sequence ID" value="THU71147.1"/>
    <property type="molecule type" value="Genomic_DNA"/>
</dbReference>
<dbReference type="InterPro" id="IPR011650">
    <property type="entry name" value="Peptidase_M20_dimer"/>
</dbReference>
<dbReference type="Gene3D" id="3.40.630.10">
    <property type="entry name" value="Zn peptidases"/>
    <property type="match status" value="1"/>
</dbReference>
<evidence type="ECO:0000259" key="7">
    <source>
        <dbReference type="Pfam" id="PF07687"/>
    </source>
</evidence>
<reference evidence="8 9" key="1">
    <citation type="journal article" date="2019" name="Nat. Plants">
        <title>Genome sequencing of Musa balbisiana reveals subgenome evolution and function divergence in polyploid bananas.</title>
        <authorList>
            <person name="Yao X."/>
        </authorList>
    </citation>
    <scope>NUCLEOTIDE SEQUENCE [LARGE SCALE GENOMIC DNA]</scope>
    <source>
        <strain evidence="9">cv. DH-PKW</strain>
        <tissue evidence="8">Leaves</tissue>
    </source>
</reference>
<evidence type="ECO:0000256" key="1">
    <source>
        <dbReference type="ARBA" id="ARBA00003007"/>
    </source>
</evidence>
<dbReference type="GO" id="GO:0005783">
    <property type="term" value="C:endoplasmic reticulum"/>
    <property type="evidence" value="ECO:0007669"/>
    <property type="project" value="TreeGrafter"/>
</dbReference>
<keyword evidence="4" id="KW-0378">Hydrolase</keyword>
<dbReference type="InterPro" id="IPR044757">
    <property type="entry name" value="ILR1-like_Hyd"/>
</dbReference>
<dbReference type="PANTHER" id="PTHR11014:SF63">
    <property type="entry name" value="METALLOPEPTIDASE, PUTATIVE (AFU_ORTHOLOGUE AFUA_6G09600)-RELATED"/>
    <property type="match status" value="1"/>
</dbReference>
<gene>
    <name evidence="8" type="ORF">C4D60_Mb08t32470</name>
</gene>
<evidence type="ECO:0000256" key="3">
    <source>
        <dbReference type="ARBA" id="ARBA00022729"/>
    </source>
</evidence>
<dbReference type="Proteomes" id="UP000317650">
    <property type="component" value="Chromosome 8"/>
</dbReference>
<dbReference type="FunFam" id="3.30.70.360:FF:000001">
    <property type="entry name" value="N-acetyldiaminopimelate deacetylase"/>
    <property type="match status" value="1"/>
</dbReference>
<dbReference type="InterPro" id="IPR036264">
    <property type="entry name" value="Bact_exopeptidase_dim_dom"/>
</dbReference>
<dbReference type="GO" id="GO:0046872">
    <property type="term" value="F:metal ion binding"/>
    <property type="evidence" value="ECO:0007669"/>
    <property type="project" value="UniProtKB-KW"/>
</dbReference>
<dbReference type="PANTHER" id="PTHR11014">
    <property type="entry name" value="PEPTIDASE M20 FAMILY MEMBER"/>
    <property type="match status" value="1"/>
</dbReference>
<dbReference type="PIRSF" id="PIRSF005962">
    <property type="entry name" value="Pept_M20D_amidohydro"/>
    <property type="match status" value="1"/>
</dbReference>
<comment type="cofactor">
    <cofactor evidence="5">
        <name>Mn(2+)</name>
        <dbReference type="ChEBI" id="CHEBI:29035"/>
    </cofactor>
    <text evidence="5">The Mn(2+) ion enhances activity.</text>
</comment>
<dbReference type="Pfam" id="PF07687">
    <property type="entry name" value="M20_dimer"/>
    <property type="match status" value="1"/>
</dbReference>
<proteinExistence type="inferred from homology"/>
<comment type="caution">
    <text evidence="8">The sequence shown here is derived from an EMBL/GenBank/DDBJ whole genome shotgun (WGS) entry which is preliminary data.</text>
</comment>
<feature type="binding site" evidence="5">
    <location>
        <position position="401"/>
    </location>
    <ligand>
        <name>Mn(2+)</name>
        <dbReference type="ChEBI" id="CHEBI:29035"/>
        <label>2</label>
    </ligand>
</feature>
<feature type="binding site" evidence="5">
    <location>
        <position position="198"/>
    </location>
    <ligand>
        <name>Mn(2+)</name>
        <dbReference type="ChEBI" id="CHEBI:29035"/>
        <label>2</label>
    </ligand>
</feature>
<feature type="signal peptide" evidence="6">
    <location>
        <begin position="1"/>
        <end position="31"/>
    </location>
</feature>
<name>A0A4S8K859_MUSBA</name>
<dbReference type="STRING" id="52838.A0A4S8K859"/>
<protein>
    <recommendedName>
        <fullName evidence="7">Peptidase M20 dimerisation domain-containing protein</fullName>
    </recommendedName>
</protein>
<dbReference type="GO" id="GO:0010179">
    <property type="term" value="F:IAA-Ala conjugate hydrolase activity"/>
    <property type="evidence" value="ECO:0007669"/>
    <property type="project" value="TreeGrafter"/>
</dbReference>
<evidence type="ECO:0000256" key="4">
    <source>
        <dbReference type="ARBA" id="ARBA00022801"/>
    </source>
</evidence>
<feature type="binding site" evidence="5">
    <location>
        <position position="140"/>
    </location>
    <ligand>
        <name>Mn(2+)</name>
        <dbReference type="ChEBI" id="CHEBI:29035"/>
        <label>2</label>
    </ligand>
</feature>
<sequence length="434" mass="47717">MGSTPRPTLVYHRRLLFFPLLIFFSLSRSWALQNSPRELLESAREPEFFDWLTTIRRRIHQHPELAFEEYKTSELIRSELDALGIEYAWPIAGTGIVASVGSGGGPVFSLRADMDALPLQELVDWEYKSKVSGKMHACGHDAHVTMLLGAAKLLQQRKNTLKGTVKLVFQPAEERGAGAYHMLQSGAIDGVEAIFTLHVDSHLTTGAIASRPGPLLAASGRFVVTIKGKGGHAAFPHLTADPVIPASFTILSLQLLVSRESDPLESRVVSIGFMKAGEAYNVIPESVTFGGTYRSMTTEGLFELSTRIKEVIETQAAVHRCTATVDFMDQELRPYPATVNDERIYAHARRVGESLLGKDNVCESLPTMAAEDFSFFSQRMPSALFWLGIKNQTLGPGYPLHSPDFFLDEQALPIGAALHASVAKAYLDHHSTVV</sequence>
<feature type="binding site" evidence="5">
    <location>
        <position position="174"/>
    </location>
    <ligand>
        <name>Mn(2+)</name>
        <dbReference type="ChEBI" id="CHEBI:29035"/>
        <label>2</label>
    </ligand>
</feature>
<evidence type="ECO:0000313" key="8">
    <source>
        <dbReference type="EMBL" id="THU71147.1"/>
    </source>
</evidence>
<dbReference type="GO" id="GO:0009850">
    <property type="term" value="P:auxin metabolic process"/>
    <property type="evidence" value="ECO:0007669"/>
    <property type="project" value="InterPro"/>
</dbReference>
<feature type="binding site" evidence="5">
    <location>
        <position position="138"/>
    </location>
    <ligand>
        <name>Mn(2+)</name>
        <dbReference type="ChEBI" id="CHEBI:29035"/>
        <label>2</label>
    </ligand>
</feature>
<dbReference type="CDD" id="cd08017">
    <property type="entry name" value="M20_IAA_Hyd"/>
    <property type="match status" value="1"/>
</dbReference>
<evidence type="ECO:0000256" key="5">
    <source>
        <dbReference type="PIRSR" id="PIRSR005962-1"/>
    </source>
</evidence>
<comment type="function">
    <text evidence="1">Hydrolyzes certain amino acid conjugates of the plant growth regulator indole-3-acetic acid (IAA).</text>
</comment>
<keyword evidence="5" id="KW-0479">Metal-binding</keyword>
<dbReference type="NCBIfam" id="TIGR01891">
    <property type="entry name" value="amidohydrolases"/>
    <property type="match status" value="1"/>
</dbReference>
<dbReference type="SUPFAM" id="SSF53187">
    <property type="entry name" value="Zn-dependent exopeptidases"/>
    <property type="match status" value="1"/>
</dbReference>
<evidence type="ECO:0000256" key="2">
    <source>
        <dbReference type="ARBA" id="ARBA00006153"/>
    </source>
</evidence>
<feature type="chain" id="PRO_5020329545" description="Peptidase M20 dimerisation domain-containing protein" evidence="6">
    <location>
        <begin position="32"/>
        <end position="434"/>
    </location>
</feature>
<keyword evidence="3 6" id="KW-0732">Signal</keyword>
<accession>A0A4S8K859</accession>
<dbReference type="SUPFAM" id="SSF55031">
    <property type="entry name" value="Bacterial exopeptidase dimerisation domain"/>
    <property type="match status" value="1"/>
</dbReference>
<dbReference type="InterPro" id="IPR017439">
    <property type="entry name" value="Amidohydrolase"/>
</dbReference>
<evidence type="ECO:0000256" key="6">
    <source>
        <dbReference type="SAM" id="SignalP"/>
    </source>
</evidence>
<dbReference type="AlphaFoldDB" id="A0A4S8K859"/>
<comment type="similarity">
    <text evidence="2">Belongs to the peptidase M20 family.</text>
</comment>
<dbReference type="Pfam" id="PF01546">
    <property type="entry name" value="Peptidase_M20"/>
    <property type="match status" value="1"/>
</dbReference>
<keyword evidence="9" id="KW-1185">Reference proteome</keyword>
<dbReference type="InterPro" id="IPR002933">
    <property type="entry name" value="Peptidase_M20"/>
</dbReference>
<keyword evidence="5" id="KW-0464">Manganese</keyword>
<feature type="domain" description="Peptidase M20 dimerisation" evidence="7">
    <location>
        <begin position="221"/>
        <end position="317"/>
    </location>
</feature>
<dbReference type="Gene3D" id="3.30.70.360">
    <property type="match status" value="1"/>
</dbReference>
<evidence type="ECO:0000313" key="9">
    <source>
        <dbReference type="Proteomes" id="UP000317650"/>
    </source>
</evidence>